<organism evidence="2 3">
    <name type="scientific">Rubus argutus</name>
    <name type="common">Southern blackberry</name>
    <dbReference type="NCBI Taxonomy" id="59490"/>
    <lineage>
        <taxon>Eukaryota</taxon>
        <taxon>Viridiplantae</taxon>
        <taxon>Streptophyta</taxon>
        <taxon>Embryophyta</taxon>
        <taxon>Tracheophyta</taxon>
        <taxon>Spermatophyta</taxon>
        <taxon>Magnoliopsida</taxon>
        <taxon>eudicotyledons</taxon>
        <taxon>Gunneridae</taxon>
        <taxon>Pentapetalae</taxon>
        <taxon>rosids</taxon>
        <taxon>fabids</taxon>
        <taxon>Rosales</taxon>
        <taxon>Rosaceae</taxon>
        <taxon>Rosoideae</taxon>
        <taxon>Rosoideae incertae sedis</taxon>
        <taxon>Rubus</taxon>
    </lineage>
</organism>
<accession>A0AAW1Y2X3</accession>
<name>A0AAW1Y2X3_RUBAR</name>
<evidence type="ECO:0000256" key="1">
    <source>
        <dbReference type="SAM" id="MobiDB-lite"/>
    </source>
</evidence>
<comment type="caution">
    <text evidence="2">The sequence shown here is derived from an EMBL/GenBank/DDBJ whole genome shotgun (WGS) entry which is preliminary data.</text>
</comment>
<keyword evidence="3" id="KW-1185">Reference proteome</keyword>
<dbReference type="EMBL" id="JBEDUW010000002">
    <property type="protein sequence ID" value="KAK9942345.1"/>
    <property type="molecule type" value="Genomic_DNA"/>
</dbReference>
<dbReference type="Proteomes" id="UP001457282">
    <property type="component" value="Unassembled WGS sequence"/>
</dbReference>
<gene>
    <name evidence="2" type="ORF">M0R45_008015</name>
</gene>
<evidence type="ECO:0000313" key="2">
    <source>
        <dbReference type="EMBL" id="KAK9942345.1"/>
    </source>
</evidence>
<feature type="region of interest" description="Disordered" evidence="1">
    <location>
        <begin position="55"/>
        <end position="92"/>
    </location>
</feature>
<proteinExistence type="predicted"/>
<evidence type="ECO:0000313" key="3">
    <source>
        <dbReference type="Proteomes" id="UP001457282"/>
    </source>
</evidence>
<reference evidence="2 3" key="1">
    <citation type="journal article" date="2023" name="G3 (Bethesda)">
        <title>A chromosome-length genome assembly and annotation of blackberry (Rubus argutus, cv. 'Hillquist').</title>
        <authorList>
            <person name="Bruna T."/>
            <person name="Aryal R."/>
            <person name="Dudchenko O."/>
            <person name="Sargent D.J."/>
            <person name="Mead D."/>
            <person name="Buti M."/>
            <person name="Cavallini A."/>
            <person name="Hytonen T."/>
            <person name="Andres J."/>
            <person name="Pham M."/>
            <person name="Weisz D."/>
            <person name="Mascagni F."/>
            <person name="Usai G."/>
            <person name="Natali L."/>
            <person name="Bassil N."/>
            <person name="Fernandez G.E."/>
            <person name="Lomsadze A."/>
            <person name="Armour M."/>
            <person name="Olukolu B."/>
            <person name="Poorten T."/>
            <person name="Britton C."/>
            <person name="Davik J."/>
            <person name="Ashrafi H."/>
            <person name="Aiden E.L."/>
            <person name="Borodovsky M."/>
            <person name="Worthington M."/>
        </authorList>
    </citation>
    <scope>NUCLEOTIDE SEQUENCE [LARGE SCALE GENOMIC DNA]</scope>
    <source>
        <strain evidence="2">PI 553951</strain>
    </source>
</reference>
<sequence>MRLGWTRKRKKSSPCLHHSIHCPEALISSLSAITRFTTRLPSSLSLPSLCPDAAFMSPPRHKPPPSRLRHHLAIDAQNPRRQRRRSQPVPSR</sequence>
<feature type="compositionally biased region" description="Basic residues" evidence="1">
    <location>
        <begin position="59"/>
        <end position="71"/>
    </location>
</feature>
<protein>
    <submittedName>
        <fullName evidence="2">Uncharacterized protein</fullName>
    </submittedName>
</protein>
<dbReference type="AlphaFoldDB" id="A0AAW1Y2X3"/>